<organism evidence="2">
    <name type="scientific">marine sediment metagenome</name>
    <dbReference type="NCBI Taxonomy" id="412755"/>
    <lineage>
        <taxon>unclassified sequences</taxon>
        <taxon>metagenomes</taxon>
        <taxon>ecological metagenomes</taxon>
    </lineage>
</organism>
<evidence type="ECO:0000256" key="1">
    <source>
        <dbReference type="SAM" id="MobiDB-lite"/>
    </source>
</evidence>
<evidence type="ECO:0000313" key="2">
    <source>
        <dbReference type="EMBL" id="KKK88762.1"/>
    </source>
</evidence>
<name>A0A0F8Z4N5_9ZZZZ</name>
<feature type="compositionally biased region" description="Basic and acidic residues" evidence="1">
    <location>
        <begin position="88"/>
        <end position="106"/>
    </location>
</feature>
<dbReference type="AlphaFoldDB" id="A0A0F8Z4N5"/>
<accession>A0A0F8Z4N5</accession>
<protein>
    <submittedName>
        <fullName evidence="2">Uncharacterized protein</fullName>
    </submittedName>
</protein>
<proteinExistence type="predicted"/>
<dbReference type="EMBL" id="LAZR01049813">
    <property type="protein sequence ID" value="KKK88762.1"/>
    <property type="molecule type" value="Genomic_DNA"/>
</dbReference>
<feature type="region of interest" description="Disordered" evidence="1">
    <location>
        <begin position="85"/>
        <end position="108"/>
    </location>
</feature>
<reference evidence="2" key="1">
    <citation type="journal article" date="2015" name="Nature">
        <title>Complex archaea that bridge the gap between prokaryotes and eukaryotes.</title>
        <authorList>
            <person name="Spang A."/>
            <person name="Saw J.H."/>
            <person name="Jorgensen S.L."/>
            <person name="Zaremba-Niedzwiedzka K."/>
            <person name="Martijn J."/>
            <person name="Lind A.E."/>
            <person name="van Eijk R."/>
            <person name="Schleper C."/>
            <person name="Guy L."/>
            <person name="Ettema T.J."/>
        </authorList>
    </citation>
    <scope>NUCLEOTIDE SEQUENCE</scope>
</reference>
<sequence>MIDCNHLIRKLAKCNYYQTIYSQEKNLGIRLFNNEANLTYAQIIFLNYLAFYSALYFDFSAGEVDERVFDSEIREDAYMYFRKQNKSKARDRTEKPIKLPNKKEGQKVTTQWVFKTPKRVK</sequence>
<gene>
    <name evidence="2" type="ORF">LCGC14_2739890</name>
</gene>
<comment type="caution">
    <text evidence="2">The sequence shown here is derived from an EMBL/GenBank/DDBJ whole genome shotgun (WGS) entry which is preliminary data.</text>
</comment>